<keyword evidence="3" id="KW-1185">Reference proteome</keyword>
<reference evidence="2 3" key="1">
    <citation type="journal article" date="2022" name="Nat. Ecol. Evol.">
        <title>A masculinizing supergene underlies an exaggerated male reproductive morph in a spider.</title>
        <authorList>
            <person name="Hendrickx F."/>
            <person name="De Corte Z."/>
            <person name="Sonet G."/>
            <person name="Van Belleghem S.M."/>
            <person name="Kostlbacher S."/>
            <person name="Vangestel C."/>
        </authorList>
    </citation>
    <scope>NUCLEOTIDE SEQUENCE [LARGE SCALE GENOMIC DNA]</scope>
    <source>
        <strain evidence="2">W744_W776</strain>
    </source>
</reference>
<dbReference type="EMBL" id="JAFNEN010000043">
    <property type="protein sequence ID" value="KAG8198187.1"/>
    <property type="molecule type" value="Genomic_DNA"/>
</dbReference>
<evidence type="ECO:0000256" key="1">
    <source>
        <dbReference type="SAM" id="MobiDB-lite"/>
    </source>
</evidence>
<sequence length="66" mass="7130">MANSMGKVNNPSDTVKIRPHNVNWQPESDDSQVKQTKPRTANIDLSGGKGLDTALYAEKGTYLPSG</sequence>
<feature type="compositionally biased region" description="Polar residues" evidence="1">
    <location>
        <begin position="1"/>
        <end position="13"/>
    </location>
</feature>
<protein>
    <submittedName>
        <fullName evidence="2">Uncharacterized protein</fullName>
    </submittedName>
</protein>
<name>A0AAV6VNF4_9ARAC</name>
<evidence type="ECO:0000313" key="3">
    <source>
        <dbReference type="Proteomes" id="UP000827092"/>
    </source>
</evidence>
<accession>A0AAV6VNF4</accession>
<comment type="caution">
    <text evidence="2">The sequence shown here is derived from an EMBL/GenBank/DDBJ whole genome shotgun (WGS) entry which is preliminary data.</text>
</comment>
<organism evidence="2 3">
    <name type="scientific">Oedothorax gibbosus</name>
    <dbReference type="NCBI Taxonomy" id="931172"/>
    <lineage>
        <taxon>Eukaryota</taxon>
        <taxon>Metazoa</taxon>
        <taxon>Ecdysozoa</taxon>
        <taxon>Arthropoda</taxon>
        <taxon>Chelicerata</taxon>
        <taxon>Arachnida</taxon>
        <taxon>Araneae</taxon>
        <taxon>Araneomorphae</taxon>
        <taxon>Entelegynae</taxon>
        <taxon>Araneoidea</taxon>
        <taxon>Linyphiidae</taxon>
        <taxon>Erigoninae</taxon>
        <taxon>Oedothorax</taxon>
    </lineage>
</organism>
<proteinExistence type="predicted"/>
<feature type="region of interest" description="Disordered" evidence="1">
    <location>
        <begin position="1"/>
        <end position="49"/>
    </location>
</feature>
<dbReference type="Proteomes" id="UP000827092">
    <property type="component" value="Unassembled WGS sequence"/>
</dbReference>
<dbReference type="AlphaFoldDB" id="A0AAV6VNF4"/>
<gene>
    <name evidence="2" type="ORF">JTE90_006932</name>
</gene>
<evidence type="ECO:0000313" key="2">
    <source>
        <dbReference type="EMBL" id="KAG8198187.1"/>
    </source>
</evidence>